<feature type="compositionally biased region" description="Basic and acidic residues" evidence="1">
    <location>
        <begin position="176"/>
        <end position="226"/>
    </location>
</feature>
<dbReference type="PANTHER" id="PTHR33621:SF2">
    <property type="entry name" value="RIBOSOMAL L1 DOMAIN-CONTAINING PROTEIN"/>
    <property type="match status" value="1"/>
</dbReference>
<feature type="region of interest" description="Disordered" evidence="1">
    <location>
        <begin position="128"/>
        <end position="338"/>
    </location>
</feature>
<name>A0A5P1F4A4_ASPOF</name>
<feature type="region of interest" description="Disordered" evidence="1">
    <location>
        <begin position="53"/>
        <end position="88"/>
    </location>
</feature>
<gene>
    <name evidence="2" type="ORF">A4U43_C04F9100</name>
</gene>
<proteinExistence type="predicted"/>
<sequence>MDFHTLARRDLQSLCKKNRIPANMTNVAMADALQALQTVEGVAEIQESLQFQSPKKLDLESPAPPRTGRRTTASRKVEQQGSPLPRSRRVTVKASEILDMVEDAESPKAPTTRSRAVKKQEIKVVAKTPATRRTTRQSSRKEVDDLMSGGLRRSTRVGGKGDSVKMASLAKDVEEEQNKEKVMEESEDAVDQKTDLRTEEDNQKYDKETNDKVCEREQDLEVEVIKEAPISADQSEKTSKSLPEASGNNPKEEENQENNQEEALPGFDDSPVRGLISLDQDSSVQQSPVAEINTEVIEDLEKSSEENQEASDDQDFKLQELPISDENPASIEDSPDETQDLVASDLTDEIAKLSIGSIKDDGDLTAEAMESGDADEIDDLTVAVLANSDGIQDIAKSDLAAENSEAAIESSKDDDLTAETSAEAYDLTIQFPLKSDGIQPEILEGTIESIKVPTEADDLTFEILLNSDGTQDLAKSDLNAEISDDGLTIETTAEIADLTVEIPVEIDGSGNFTGDISVEAVGDLNRAAEKSAGKELPLAGIYKDDCNKENRDLTVLVVGPVKGGKQSYQSMSLRKLKAAYKETLVSINNKGEEKRTALGLMDENCI</sequence>
<dbReference type="OMA" id="CEREQDL"/>
<dbReference type="AlphaFoldDB" id="A0A5P1F4A4"/>
<dbReference type="PANTHER" id="PTHR33621">
    <property type="entry name" value="ASPARTIC/GLUTAMIC ACID-RICH PROTEIN"/>
    <property type="match status" value="1"/>
</dbReference>
<reference evidence="3" key="1">
    <citation type="journal article" date="2017" name="Nat. Commun.">
        <title>The asparagus genome sheds light on the origin and evolution of a young Y chromosome.</title>
        <authorList>
            <person name="Harkess A."/>
            <person name="Zhou J."/>
            <person name="Xu C."/>
            <person name="Bowers J.E."/>
            <person name="Van der Hulst R."/>
            <person name="Ayyampalayam S."/>
            <person name="Mercati F."/>
            <person name="Riccardi P."/>
            <person name="McKain M.R."/>
            <person name="Kakrana A."/>
            <person name="Tang H."/>
            <person name="Ray J."/>
            <person name="Groenendijk J."/>
            <person name="Arikit S."/>
            <person name="Mathioni S.M."/>
            <person name="Nakano M."/>
            <person name="Shan H."/>
            <person name="Telgmann-Rauber A."/>
            <person name="Kanno A."/>
            <person name="Yue Z."/>
            <person name="Chen H."/>
            <person name="Li W."/>
            <person name="Chen Y."/>
            <person name="Xu X."/>
            <person name="Zhang Y."/>
            <person name="Luo S."/>
            <person name="Chen H."/>
            <person name="Gao J."/>
            <person name="Mao Z."/>
            <person name="Pires J.C."/>
            <person name="Luo M."/>
            <person name="Kudrna D."/>
            <person name="Wing R.A."/>
            <person name="Meyers B.C."/>
            <person name="Yi K."/>
            <person name="Kong H."/>
            <person name="Lavrijsen P."/>
            <person name="Sunseri F."/>
            <person name="Falavigna A."/>
            <person name="Ye Y."/>
            <person name="Leebens-Mack J.H."/>
            <person name="Chen G."/>
        </authorList>
    </citation>
    <scope>NUCLEOTIDE SEQUENCE [LARGE SCALE GENOMIC DNA]</scope>
    <source>
        <strain evidence="3">cv. DH0086</strain>
    </source>
</reference>
<protein>
    <submittedName>
        <fullName evidence="2">Uncharacterized protein</fullName>
    </submittedName>
</protein>
<evidence type="ECO:0000256" key="1">
    <source>
        <dbReference type="SAM" id="MobiDB-lite"/>
    </source>
</evidence>
<feature type="compositionally biased region" description="Polar residues" evidence="1">
    <location>
        <begin position="279"/>
        <end position="288"/>
    </location>
</feature>
<dbReference type="Gramene" id="ONK71481">
    <property type="protein sequence ID" value="ONK71481"/>
    <property type="gene ID" value="A4U43_C04F9100"/>
</dbReference>
<organism evidence="2 3">
    <name type="scientific">Asparagus officinalis</name>
    <name type="common">Garden asparagus</name>
    <dbReference type="NCBI Taxonomy" id="4686"/>
    <lineage>
        <taxon>Eukaryota</taxon>
        <taxon>Viridiplantae</taxon>
        <taxon>Streptophyta</taxon>
        <taxon>Embryophyta</taxon>
        <taxon>Tracheophyta</taxon>
        <taxon>Spermatophyta</taxon>
        <taxon>Magnoliopsida</taxon>
        <taxon>Liliopsida</taxon>
        <taxon>Asparagales</taxon>
        <taxon>Asparagaceae</taxon>
        <taxon>Asparagoideae</taxon>
        <taxon>Asparagus</taxon>
    </lineage>
</organism>
<accession>A0A5P1F4A4</accession>
<dbReference type="EMBL" id="CM007384">
    <property type="protein sequence ID" value="ONK71481.1"/>
    <property type="molecule type" value="Genomic_DNA"/>
</dbReference>
<keyword evidence="3" id="KW-1185">Reference proteome</keyword>
<evidence type="ECO:0000313" key="3">
    <source>
        <dbReference type="Proteomes" id="UP000243459"/>
    </source>
</evidence>
<dbReference type="OrthoDB" id="1916794at2759"/>
<evidence type="ECO:0000313" key="2">
    <source>
        <dbReference type="EMBL" id="ONK71481.1"/>
    </source>
</evidence>
<dbReference type="Proteomes" id="UP000243459">
    <property type="component" value="Chromosome 4"/>
</dbReference>